<feature type="transmembrane region" description="Helical" evidence="5">
    <location>
        <begin position="137"/>
        <end position="165"/>
    </location>
</feature>
<dbReference type="Proteomes" id="UP001259572">
    <property type="component" value="Unassembled WGS sequence"/>
</dbReference>
<accession>A0ABU3Q660</accession>
<feature type="transmembrane region" description="Helical" evidence="5">
    <location>
        <begin position="171"/>
        <end position="189"/>
    </location>
</feature>
<organism evidence="6 7">
    <name type="scientific">Sphingosinicella rhizophila</name>
    <dbReference type="NCBI Taxonomy" id="3050082"/>
    <lineage>
        <taxon>Bacteria</taxon>
        <taxon>Pseudomonadati</taxon>
        <taxon>Pseudomonadota</taxon>
        <taxon>Alphaproteobacteria</taxon>
        <taxon>Sphingomonadales</taxon>
        <taxon>Sphingosinicellaceae</taxon>
        <taxon>Sphingosinicella</taxon>
    </lineage>
</organism>
<dbReference type="InterPro" id="IPR051598">
    <property type="entry name" value="TSUP/Inactive_protease-like"/>
</dbReference>
<evidence type="ECO:0000256" key="4">
    <source>
        <dbReference type="ARBA" id="ARBA00023136"/>
    </source>
</evidence>
<evidence type="ECO:0000313" key="7">
    <source>
        <dbReference type="Proteomes" id="UP001259572"/>
    </source>
</evidence>
<proteinExistence type="inferred from homology"/>
<keyword evidence="7" id="KW-1185">Reference proteome</keyword>
<evidence type="ECO:0000256" key="2">
    <source>
        <dbReference type="ARBA" id="ARBA00022692"/>
    </source>
</evidence>
<dbReference type="EMBL" id="JAVUPU010000003">
    <property type="protein sequence ID" value="MDT9598787.1"/>
    <property type="molecule type" value="Genomic_DNA"/>
</dbReference>
<dbReference type="Pfam" id="PF01925">
    <property type="entry name" value="TauE"/>
    <property type="match status" value="1"/>
</dbReference>
<keyword evidence="4 5" id="KW-0472">Membrane</keyword>
<feature type="transmembrane region" description="Helical" evidence="5">
    <location>
        <begin position="50"/>
        <end position="67"/>
    </location>
</feature>
<evidence type="ECO:0000256" key="3">
    <source>
        <dbReference type="ARBA" id="ARBA00022989"/>
    </source>
</evidence>
<dbReference type="RefSeq" id="WP_315725134.1">
    <property type="nucleotide sequence ID" value="NZ_JAVUPU010000003.1"/>
</dbReference>
<feature type="transmembrane region" description="Helical" evidence="5">
    <location>
        <begin position="201"/>
        <end position="220"/>
    </location>
</feature>
<reference evidence="6 7" key="1">
    <citation type="submission" date="2023-05" db="EMBL/GenBank/DDBJ databases">
        <authorList>
            <person name="Guo Y."/>
        </authorList>
    </citation>
    <scope>NUCLEOTIDE SEQUENCE [LARGE SCALE GENOMIC DNA]</scope>
    <source>
        <strain evidence="6 7">GR2756</strain>
    </source>
</reference>
<name>A0ABU3Q660_9SPHN</name>
<dbReference type="PANTHER" id="PTHR43701:SF5">
    <property type="entry name" value="MEMBRANE TRANSPORTER PROTEIN-RELATED"/>
    <property type="match status" value="1"/>
</dbReference>
<gene>
    <name evidence="6" type="ORF">RQX22_07495</name>
</gene>
<feature type="transmembrane region" description="Helical" evidence="5">
    <location>
        <begin position="74"/>
        <end position="92"/>
    </location>
</feature>
<evidence type="ECO:0000313" key="6">
    <source>
        <dbReference type="EMBL" id="MDT9598787.1"/>
    </source>
</evidence>
<evidence type="ECO:0000256" key="5">
    <source>
        <dbReference type="RuleBase" id="RU363041"/>
    </source>
</evidence>
<evidence type="ECO:0000256" key="1">
    <source>
        <dbReference type="ARBA" id="ARBA00004141"/>
    </source>
</evidence>
<dbReference type="PANTHER" id="PTHR43701">
    <property type="entry name" value="MEMBRANE TRANSPORTER PROTEIN MJ0441-RELATED"/>
    <property type="match status" value="1"/>
</dbReference>
<keyword evidence="2 5" id="KW-0812">Transmembrane</keyword>
<protein>
    <recommendedName>
        <fullName evidence="5">Probable membrane transporter protein</fullName>
    </recommendedName>
</protein>
<comment type="caution">
    <text evidence="6">The sequence shown here is derived from an EMBL/GenBank/DDBJ whole genome shotgun (WGS) entry which is preliminary data.</text>
</comment>
<feature type="transmembrane region" description="Helical" evidence="5">
    <location>
        <begin position="226"/>
        <end position="245"/>
    </location>
</feature>
<comment type="subcellular location">
    <subcellularLocation>
        <location evidence="5">Cell membrane</location>
        <topology evidence="5">Multi-pass membrane protein</topology>
    </subcellularLocation>
    <subcellularLocation>
        <location evidence="1">Membrane</location>
        <topology evidence="1">Multi-pass membrane protein</topology>
    </subcellularLocation>
</comment>
<dbReference type="InterPro" id="IPR002781">
    <property type="entry name" value="TM_pro_TauE-like"/>
</dbReference>
<sequence length="246" mass="25378">MDTPTLVALALLMGVGAALYSSVGHGGASAYLALMAMFGISTEIMRPTALTLNLLVAGIATIGYARAGKFNLRLLLAFSATAIPCAFVGGMIHLSPEIYRPLVGITLWVAALRLAWRPRQSVERPVRPPPLLVSLPCGALLGLLAGLTGTGGGIFLSPLILLFGWEEPRKTSGVAAAFILANSAAGLAGNLSSVGQLPSELPILLMAVGIGALAGIALGIRKLPQIWLLRLLALVLLIAGGKLIFT</sequence>
<keyword evidence="5" id="KW-1003">Cell membrane</keyword>
<comment type="similarity">
    <text evidence="5">Belongs to the 4-toluene sulfonate uptake permease (TSUP) (TC 2.A.102) family.</text>
</comment>
<keyword evidence="3 5" id="KW-1133">Transmembrane helix</keyword>